<reference evidence="2" key="1">
    <citation type="journal article" date="2014" name="Nat. Commun.">
        <title>The rainbow trout genome provides novel insights into evolution after whole-genome duplication in vertebrates.</title>
        <authorList>
            <person name="Berthelot C."/>
            <person name="Brunet F."/>
            <person name="Chalopin D."/>
            <person name="Juanchich A."/>
            <person name="Bernard M."/>
            <person name="Noel B."/>
            <person name="Bento P."/>
            <person name="Da Silva C."/>
            <person name="Labadie K."/>
            <person name="Alberti A."/>
            <person name="Aury J.M."/>
            <person name="Louis A."/>
            <person name="Dehais P."/>
            <person name="Bardou P."/>
            <person name="Montfort J."/>
            <person name="Klopp C."/>
            <person name="Cabau C."/>
            <person name="Gaspin C."/>
            <person name="Thorgaard G.H."/>
            <person name="Boussaha M."/>
            <person name="Quillet E."/>
            <person name="Guyomard R."/>
            <person name="Galiana D."/>
            <person name="Bobe J."/>
            <person name="Volff J.N."/>
            <person name="Genet C."/>
            <person name="Wincker P."/>
            <person name="Jaillon O."/>
            <person name="Roest Crollius H."/>
            <person name="Guiguen Y."/>
        </authorList>
    </citation>
    <scope>NUCLEOTIDE SEQUENCE [LARGE SCALE GENOMIC DNA]</scope>
</reference>
<dbReference type="EMBL" id="FR910812">
    <property type="protein sequence ID" value="CDQ90677.1"/>
    <property type="molecule type" value="Genomic_DNA"/>
</dbReference>
<keyword evidence="1" id="KW-0732">Signal</keyword>
<accession>A0A060YGM3</accession>
<feature type="signal peptide" evidence="1">
    <location>
        <begin position="1"/>
        <end position="17"/>
    </location>
</feature>
<evidence type="ECO:0000313" key="2">
    <source>
        <dbReference type="EMBL" id="CDQ90677.1"/>
    </source>
</evidence>
<feature type="chain" id="PRO_5001597027" evidence="1">
    <location>
        <begin position="18"/>
        <end position="117"/>
    </location>
</feature>
<gene>
    <name evidence="2" type="ORF">GSONMT00041360001</name>
</gene>
<dbReference type="STRING" id="8022.A0A060YGM3"/>
<evidence type="ECO:0000256" key="1">
    <source>
        <dbReference type="SAM" id="SignalP"/>
    </source>
</evidence>
<sequence length="117" mass="12775">MLAVWCLVFAAVGERFAVSGKRDDGRGGEAPFSFPIGSYQASRVTGGGRSPLVRDASLWDWFSPEERGDSSDIAAEVTYPKRLVQQMESKEEMSHGYLDTRVKNTTGGTSVSIDHCL</sequence>
<reference evidence="2" key="2">
    <citation type="submission" date="2014-03" db="EMBL/GenBank/DDBJ databases">
        <authorList>
            <person name="Genoscope - CEA"/>
        </authorList>
    </citation>
    <scope>NUCLEOTIDE SEQUENCE</scope>
</reference>
<proteinExistence type="predicted"/>
<organism evidence="2 3">
    <name type="scientific">Oncorhynchus mykiss</name>
    <name type="common">Rainbow trout</name>
    <name type="synonym">Salmo gairdneri</name>
    <dbReference type="NCBI Taxonomy" id="8022"/>
    <lineage>
        <taxon>Eukaryota</taxon>
        <taxon>Metazoa</taxon>
        <taxon>Chordata</taxon>
        <taxon>Craniata</taxon>
        <taxon>Vertebrata</taxon>
        <taxon>Euteleostomi</taxon>
        <taxon>Actinopterygii</taxon>
        <taxon>Neopterygii</taxon>
        <taxon>Teleostei</taxon>
        <taxon>Protacanthopterygii</taxon>
        <taxon>Salmoniformes</taxon>
        <taxon>Salmonidae</taxon>
        <taxon>Salmoninae</taxon>
        <taxon>Oncorhynchus</taxon>
    </lineage>
</organism>
<dbReference type="AlphaFoldDB" id="A0A060YGM3"/>
<dbReference type="PaxDb" id="8022-A0A060YGM3"/>
<protein>
    <submittedName>
        <fullName evidence="2">Uncharacterized protein</fullName>
    </submittedName>
</protein>
<dbReference type="Proteomes" id="UP000193380">
    <property type="component" value="Unassembled WGS sequence"/>
</dbReference>
<name>A0A060YGM3_ONCMY</name>
<evidence type="ECO:0000313" key="3">
    <source>
        <dbReference type="Proteomes" id="UP000193380"/>
    </source>
</evidence>